<accession>A0A4P9YCA9</accession>
<dbReference type="EMBL" id="ML006270">
    <property type="protein sequence ID" value="RKP16745.1"/>
    <property type="molecule type" value="Genomic_DNA"/>
</dbReference>
<proteinExistence type="predicted"/>
<evidence type="ECO:0000313" key="2">
    <source>
        <dbReference type="Proteomes" id="UP000281549"/>
    </source>
</evidence>
<dbReference type="AlphaFoldDB" id="A0A4P9YCA9"/>
<organism evidence="1 2">
    <name type="scientific">Rozella allomycis (strain CSF55)</name>
    <dbReference type="NCBI Taxonomy" id="988480"/>
    <lineage>
        <taxon>Eukaryota</taxon>
        <taxon>Fungi</taxon>
        <taxon>Fungi incertae sedis</taxon>
        <taxon>Cryptomycota</taxon>
        <taxon>Cryptomycota incertae sedis</taxon>
        <taxon>Rozella</taxon>
    </lineage>
</organism>
<evidence type="ECO:0000313" key="1">
    <source>
        <dbReference type="EMBL" id="RKP16745.1"/>
    </source>
</evidence>
<sequence>MDNIQLPITPNTASLKRVDVLQLKSQYFDEFLVSTIIYFKWYLKNLHDKFDGGWVMAHYKGHVSKLNGGFFGGSSDQENKLEEALKNLGLMYSKWLITTGHSLRLDEERNLCKVTIKLTQKLVFMSFMKSFVKIVFTNRQDSQIIDQELTRLFQPTIRLNRQKNFNNASQQKSSHDHATVFETFSPLISMLYPKPQSQNVRKINVIGNTDISSISFPTTSEAFNYENIEAYIGEANLRFQRQMHRQPKPQQ</sequence>
<name>A0A4P9YCA9_ROZAC</name>
<dbReference type="Proteomes" id="UP000281549">
    <property type="component" value="Unassembled WGS sequence"/>
</dbReference>
<protein>
    <submittedName>
        <fullName evidence="1">Uncharacterized protein</fullName>
    </submittedName>
</protein>
<reference evidence="2" key="1">
    <citation type="journal article" date="2018" name="Nat. Microbiol.">
        <title>Leveraging single-cell genomics to expand the fungal tree of life.</title>
        <authorList>
            <person name="Ahrendt S.R."/>
            <person name="Quandt C.A."/>
            <person name="Ciobanu D."/>
            <person name="Clum A."/>
            <person name="Salamov A."/>
            <person name="Andreopoulos B."/>
            <person name="Cheng J.F."/>
            <person name="Woyke T."/>
            <person name="Pelin A."/>
            <person name="Henrissat B."/>
            <person name="Reynolds N.K."/>
            <person name="Benny G.L."/>
            <person name="Smith M.E."/>
            <person name="James T.Y."/>
            <person name="Grigoriev I.V."/>
        </authorList>
    </citation>
    <scope>NUCLEOTIDE SEQUENCE [LARGE SCALE GENOMIC DNA]</scope>
    <source>
        <strain evidence="2">CSF55</strain>
    </source>
</reference>
<gene>
    <name evidence="1" type="ORF">ROZALSC1DRAFT_24931</name>
</gene>